<reference evidence="4 5" key="1">
    <citation type="submission" date="2019-12" db="EMBL/GenBank/DDBJ databases">
        <title>Snethiella sp. nov. sp. isolated from sea sand.</title>
        <authorList>
            <person name="Kim J."/>
            <person name="Jeong S.E."/>
            <person name="Jung H.S."/>
            <person name="Jeon C.O."/>
        </authorList>
    </citation>
    <scope>NUCLEOTIDE SEQUENCE [LARGE SCALE GENOMIC DNA]</scope>
    <source>
        <strain evidence="4 5">DP05</strain>
    </source>
</reference>
<dbReference type="InterPro" id="IPR011059">
    <property type="entry name" value="Metal-dep_hydrolase_composite"/>
</dbReference>
<evidence type="ECO:0000259" key="3">
    <source>
        <dbReference type="Pfam" id="PF01979"/>
    </source>
</evidence>
<feature type="binding site" evidence="1">
    <location>
        <position position="69"/>
    </location>
    <ligand>
        <name>Zn(2+)</name>
        <dbReference type="ChEBI" id="CHEBI:29105"/>
        <label>1</label>
    </ligand>
</feature>
<dbReference type="PIRSF" id="PIRSF039004">
    <property type="entry name" value="ADE_EF_0837"/>
    <property type="match status" value="1"/>
</dbReference>
<keyword evidence="5" id="KW-1185">Reference proteome</keyword>
<evidence type="ECO:0000256" key="1">
    <source>
        <dbReference type="PIRSR" id="PIRSR039004-1"/>
    </source>
</evidence>
<name>A0A6L8W9T5_9PROT</name>
<dbReference type="AlphaFoldDB" id="A0A6L8W9T5"/>
<proteinExistence type="predicted"/>
<dbReference type="GO" id="GO:0019213">
    <property type="term" value="F:deacetylase activity"/>
    <property type="evidence" value="ECO:0007669"/>
    <property type="project" value="InterPro"/>
</dbReference>
<comment type="caution">
    <text evidence="4">The sequence shown here is derived from an EMBL/GenBank/DDBJ whole genome shotgun (WGS) entry which is preliminary data.</text>
</comment>
<sequence length="421" mass="44998">MSNLKPLDVVLENGTLIDPATGLNGSFDIGVQDGVIVAVSDSLKSVEAVERINVAGHHVIPGMIDTHAHVYEHVTGKFGLSPDLVGVYSGVTTLVDQGGPSCMTIGGFRNFIARPSASRVLAFISAYLVGGLEGHLYPELYGPNGVNAEHTIAVAKDNLDLVKGIKAHAEIGGQSRWGMEVIKIGQEIATATDLPLYIHLGQLWPTSNSAPIPSSDELMRELLPIMKEGDVLAHPFTRHPGGFVSDQGEIHPILLEAVKQKQILVDVGHGSHFSFDVARRILDAGIMPFTLGADMHGYNVTIPDATDKSERAANPFSGVAPFNLTIAMSELLHLGVPLEQVIEMVTCNPAKLLRMEDELGSIAVGREADISVLKIETGRFKLSDNSGENVTAEKLIRPAFCLRAGQRFDATSAFVPEAVVA</sequence>
<evidence type="ECO:0000313" key="4">
    <source>
        <dbReference type="EMBL" id="MZR31200.1"/>
    </source>
</evidence>
<dbReference type="Pfam" id="PF01979">
    <property type="entry name" value="Amidohydro_1"/>
    <property type="match status" value="1"/>
</dbReference>
<dbReference type="GO" id="GO:0046872">
    <property type="term" value="F:metal ion binding"/>
    <property type="evidence" value="ECO:0007669"/>
    <property type="project" value="UniProtKB-KW"/>
</dbReference>
<gene>
    <name evidence="4" type="ORF">GQE98_11220</name>
</gene>
<keyword evidence="4" id="KW-0378">Hydrolase</keyword>
<keyword evidence="1" id="KW-0479">Metal-binding</keyword>
<feature type="domain" description="Amidohydrolase-related" evidence="3">
    <location>
        <begin position="278"/>
        <end position="374"/>
    </location>
</feature>
<dbReference type="InterPro" id="IPR006680">
    <property type="entry name" value="Amidohydro-rel"/>
</dbReference>
<organism evidence="4 5">
    <name type="scientific">Sneathiella litorea</name>
    <dbReference type="NCBI Taxonomy" id="2606216"/>
    <lineage>
        <taxon>Bacteria</taxon>
        <taxon>Pseudomonadati</taxon>
        <taxon>Pseudomonadota</taxon>
        <taxon>Alphaproteobacteria</taxon>
        <taxon>Sneathiellales</taxon>
        <taxon>Sneathiellaceae</taxon>
        <taxon>Sneathiella</taxon>
    </lineage>
</organism>
<evidence type="ECO:0000313" key="5">
    <source>
        <dbReference type="Proteomes" id="UP000476030"/>
    </source>
</evidence>
<feature type="binding site" evidence="1">
    <location>
        <position position="234"/>
    </location>
    <ligand>
        <name>Zn(2+)</name>
        <dbReference type="ChEBI" id="CHEBI:29105"/>
        <label>2</label>
    </ligand>
</feature>
<feature type="binding site" evidence="1">
    <location>
        <position position="199"/>
    </location>
    <ligand>
        <name>Zn(2+)</name>
        <dbReference type="ChEBI" id="CHEBI:29105"/>
        <label>2</label>
    </ligand>
</feature>
<evidence type="ECO:0000256" key="2">
    <source>
        <dbReference type="PIRSR" id="PIRSR039004-2"/>
    </source>
</evidence>
<dbReference type="Gene3D" id="2.30.40.10">
    <property type="entry name" value="Urease, subunit C, domain 1"/>
    <property type="match status" value="1"/>
</dbReference>
<feature type="binding site" description="via carbamate group" evidence="1">
    <location>
        <position position="166"/>
    </location>
    <ligand>
        <name>Zn(2+)</name>
        <dbReference type="ChEBI" id="CHEBI:29105"/>
        <label>2</label>
    </ligand>
</feature>
<dbReference type="PANTHER" id="PTHR42717">
    <property type="entry name" value="DIHYDROOROTASE-RELATED"/>
    <property type="match status" value="1"/>
</dbReference>
<dbReference type="InterPro" id="IPR020043">
    <property type="entry name" value="Deacetylase_Atu3266-like"/>
</dbReference>
<feature type="binding site" description="via carbamate group" evidence="1">
    <location>
        <position position="166"/>
    </location>
    <ligand>
        <name>Zn(2+)</name>
        <dbReference type="ChEBI" id="CHEBI:29105"/>
        <label>1</label>
    </ligand>
</feature>
<dbReference type="RefSeq" id="WP_161315726.1">
    <property type="nucleotide sequence ID" value="NZ_WTUW01000002.1"/>
</dbReference>
<dbReference type="Gene3D" id="3.20.20.140">
    <property type="entry name" value="Metal-dependent hydrolases"/>
    <property type="match status" value="1"/>
</dbReference>
<dbReference type="Proteomes" id="UP000476030">
    <property type="component" value="Unassembled WGS sequence"/>
</dbReference>
<keyword evidence="1" id="KW-0862">Zinc</keyword>
<dbReference type="EMBL" id="WTUW01000002">
    <property type="protein sequence ID" value="MZR31200.1"/>
    <property type="molecule type" value="Genomic_DNA"/>
</dbReference>
<dbReference type="SUPFAM" id="SSF51556">
    <property type="entry name" value="Metallo-dependent hydrolases"/>
    <property type="match status" value="1"/>
</dbReference>
<dbReference type="GO" id="GO:0016810">
    <property type="term" value="F:hydrolase activity, acting on carbon-nitrogen (but not peptide) bonds"/>
    <property type="evidence" value="ECO:0007669"/>
    <property type="project" value="InterPro"/>
</dbReference>
<dbReference type="SUPFAM" id="SSF51338">
    <property type="entry name" value="Composite domain of metallo-dependent hydrolases"/>
    <property type="match status" value="1"/>
</dbReference>
<feature type="binding site" evidence="1">
    <location>
        <position position="67"/>
    </location>
    <ligand>
        <name>Zn(2+)</name>
        <dbReference type="ChEBI" id="CHEBI:29105"/>
        <label>1</label>
    </ligand>
</feature>
<dbReference type="NCBIfam" id="NF006689">
    <property type="entry name" value="PRK09237.1"/>
    <property type="match status" value="1"/>
</dbReference>
<dbReference type="InterPro" id="IPR032466">
    <property type="entry name" value="Metal_Hydrolase"/>
</dbReference>
<protein>
    <submittedName>
        <fullName evidence="4">Amidohydrolase/deacetylase family metallohydrolase</fullName>
    </submittedName>
</protein>
<accession>A0A6L8W9T5</accession>
<feature type="modified residue" description="N6-carboxylysine" evidence="2">
    <location>
        <position position="166"/>
    </location>
</feature>
<feature type="binding site" evidence="1">
    <location>
        <position position="294"/>
    </location>
    <ligand>
        <name>Zn(2+)</name>
        <dbReference type="ChEBI" id="CHEBI:29105"/>
        <label>1</label>
    </ligand>
</feature>
<dbReference type="PANTHER" id="PTHR42717:SF1">
    <property type="entry name" value="IMIDAZOLONEPROPIONASE AND RELATED AMIDOHYDROLASES"/>
    <property type="match status" value="1"/>
</dbReference>